<feature type="compositionally biased region" description="Acidic residues" evidence="1">
    <location>
        <begin position="246"/>
        <end position="262"/>
    </location>
</feature>
<proteinExistence type="predicted"/>
<dbReference type="EMBL" id="ML769582">
    <property type="protein sequence ID" value="KAE9393039.1"/>
    <property type="molecule type" value="Genomic_DNA"/>
</dbReference>
<feature type="compositionally biased region" description="Basic and acidic residues" evidence="1">
    <location>
        <begin position="267"/>
        <end position="277"/>
    </location>
</feature>
<evidence type="ECO:0000313" key="2">
    <source>
        <dbReference type="EMBL" id="KAE9393039.1"/>
    </source>
</evidence>
<protein>
    <submittedName>
        <fullName evidence="2">Uncharacterized protein</fullName>
    </submittedName>
</protein>
<dbReference type="OrthoDB" id="3184970at2759"/>
<sequence length="310" mass="35246">MSNESTDHRNNQIVLSSLEGELFPIPQGNISTVCRNFPFHLQDHDHVVRTALKTAILGIVVHFLCPTLPPPDLASLSFETLKDLVKVLCRWEMWVAKQLCQWHLMKYVHKHPTKIVTLVDDSAFLLESVSRFVVNLSSSQMLAFGVSSSLCLRWASFRERMLFALLRAERTLDEHDFCTEWRAVIKPLMKALLYHGGEPKILLLTRYREEDGYGNGATGINDVFFTVMTAINSTTVENEEEHYASEMEDFESGMEEDSEDGSGSENETVRMEEDSYHPRPSTGFAGCSECKICLEKWRDTAVEEVVGVKF</sequence>
<reference evidence="2" key="1">
    <citation type="journal article" date="2019" name="Environ. Microbiol.">
        <title>Fungal ecological strategies reflected in gene transcription - a case study of two litter decomposers.</title>
        <authorList>
            <person name="Barbi F."/>
            <person name="Kohler A."/>
            <person name="Barry K."/>
            <person name="Baskaran P."/>
            <person name="Daum C."/>
            <person name="Fauchery L."/>
            <person name="Ihrmark K."/>
            <person name="Kuo A."/>
            <person name="LaButti K."/>
            <person name="Lipzen A."/>
            <person name="Morin E."/>
            <person name="Grigoriev I.V."/>
            <person name="Henrissat B."/>
            <person name="Lindahl B."/>
            <person name="Martin F."/>
        </authorList>
    </citation>
    <scope>NUCLEOTIDE SEQUENCE</scope>
    <source>
        <strain evidence="2">JB14</strain>
    </source>
</reference>
<evidence type="ECO:0000256" key="1">
    <source>
        <dbReference type="SAM" id="MobiDB-lite"/>
    </source>
</evidence>
<dbReference type="AlphaFoldDB" id="A0A6A4H4B6"/>
<accession>A0A6A4H4B6</accession>
<name>A0A6A4H4B6_9AGAR</name>
<dbReference type="Proteomes" id="UP000799118">
    <property type="component" value="Unassembled WGS sequence"/>
</dbReference>
<keyword evidence="3" id="KW-1185">Reference proteome</keyword>
<organism evidence="2 3">
    <name type="scientific">Gymnopus androsaceus JB14</name>
    <dbReference type="NCBI Taxonomy" id="1447944"/>
    <lineage>
        <taxon>Eukaryota</taxon>
        <taxon>Fungi</taxon>
        <taxon>Dikarya</taxon>
        <taxon>Basidiomycota</taxon>
        <taxon>Agaricomycotina</taxon>
        <taxon>Agaricomycetes</taxon>
        <taxon>Agaricomycetidae</taxon>
        <taxon>Agaricales</taxon>
        <taxon>Marasmiineae</taxon>
        <taxon>Omphalotaceae</taxon>
        <taxon>Gymnopus</taxon>
    </lineage>
</organism>
<feature type="region of interest" description="Disordered" evidence="1">
    <location>
        <begin position="237"/>
        <end position="279"/>
    </location>
</feature>
<gene>
    <name evidence="2" type="ORF">BT96DRAFT_999834</name>
</gene>
<evidence type="ECO:0000313" key="3">
    <source>
        <dbReference type="Proteomes" id="UP000799118"/>
    </source>
</evidence>